<dbReference type="Proteomes" id="UP001642406">
    <property type="component" value="Unassembled WGS sequence"/>
</dbReference>
<gene>
    <name evidence="1" type="ORF">SBRCBS47491_001663</name>
</gene>
<dbReference type="PANTHER" id="PTHR42085:SF2">
    <property type="entry name" value="F-BOX DOMAIN-CONTAINING PROTEIN"/>
    <property type="match status" value="1"/>
</dbReference>
<sequence length="597" mass="67821">MVQRKIDFYLGRPPQRPIKQDSISFLHLPYNIRRRIYILAGLVRFCPINLNQEGIRSGQLCTGAKTITGYACFYVGRRFLGNTFGIEDVPVCECPPLPVALLYVSHAISDEVSQILYSENSFTISRSDVWGLRPLQNLGSHAVASLHRLTIRLNNSECVFALRFHVSHSIPPCHPLCVSHGMHDAPLSISTRQGKAVIRQWETVLAKVAVNVQPGQLRLDFVCDTGDVATAEHIAKLLNSSLPLLRDCSIRLRLRPDWTHHMLAYETAQSLLRQPPLPPTKAYSYYLPSEIITRILEFSELVAARDLEWRPDGGFAPYDCCTRCTTTLDCCTCRRFHGSYSTSCKCWTPPVALFLVSRRVHDLAMDVFYGRNRFVVMPKGGRLDLETFEHCAPGLPRRSLLEPFLAAVPEQAHKRIRFLGLLIPPFATGTVLPGPQDKRTLAWGHTLRLLQERLNLPQLQLSIYCGGMYYCRLHPDNSAMLATHANVFRLVLGDLPCVHGLRDLFLFLQWNHDIQDTDMDGVAATLERVTMGSSYDSAKRGKWKNWPRIWYAGVSKEGNVYAPDGRRVWPFYDEDDNDNLSGRWQCPLGTYTYVYER</sequence>
<evidence type="ECO:0000313" key="2">
    <source>
        <dbReference type="Proteomes" id="UP001642406"/>
    </source>
</evidence>
<reference evidence="1 2" key="1">
    <citation type="submission" date="2024-01" db="EMBL/GenBank/DDBJ databases">
        <authorList>
            <person name="Allen C."/>
            <person name="Tagirdzhanova G."/>
        </authorList>
    </citation>
    <scope>NUCLEOTIDE SEQUENCE [LARGE SCALE GENOMIC DNA]</scope>
</reference>
<dbReference type="InterPro" id="IPR038883">
    <property type="entry name" value="AN11006-like"/>
</dbReference>
<accession>A0ABP0B0F7</accession>
<proteinExistence type="predicted"/>
<organism evidence="1 2">
    <name type="scientific">Sporothrix bragantina</name>
    <dbReference type="NCBI Taxonomy" id="671064"/>
    <lineage>
        <taxon>Eukaryota</taxon>
        <taxon>Fungi</taxon>
        <taxon>Dikarya</taxon>
        <taxon>Ascomycota</taxon>
        <taxon>Pezizomycotina</taxon>
        <taxon>Sordariomycetes</taxon>
        <taxon>Sordariomycetidae</taxon>
        <taxon>Ophiostomatales</taxon>
        <taxon>Ophiostomataceae</taxon>
        <taxon>Sporothrix</taxon>
    </lineage>
</organism>
<protein>
    <submittedName>
        <fullName evidence="1">Uncharacterized protein</fullName>
    </submittedName>
</protein>
<dbReference type="EMBL" id="CAWUHC010000009">
    <property type="protein sequence ID" value="CAK7213027.1"/>
    <property type="molecule type" value="Genomic_DNA"/>
</dbReference>
<evidence type="ECO:0000313" key="1">
    <source>
        <dbReference type="EMBL" id="CAK7213027.1"/>
    </source>
</evidence>
<name>A0ABP0B0F7_9PEZI</name>
<comment type="caution">
    <text evidence="1">The sequence shown here is derived from an EMBL/GenBank/DDBJ whole genome shotgun (WGS) entry which is preliminary data.</text>
</comment>
<dbReference type="PANTHER" id="PTHR42085">
    <property type="entry name" value="F-BOX DOMAIN-CONTAINING PROTEIN"/>
    <property type="match status" value="1"/>
</dbReference>
<keyword evidence="2" id="KW-1185">Reference proteome</keyword>